<keyword evidence="3" id="KW-1185">Reference proteome</keyword>
<feature type="compositionally biased region" description="Basic and acidic residues" evidence="1">
    <location>
        <begin position="75"/>
        <end position="88"/>
    </location>
</feature>
<dbReference type="RefSeq" id="WP_310304719.1">
    <property type="nucleotide sequence ID" value="NZ_BAAAXB010000001.1"/>
</dbReference>
<evidence type="ECO:0000313" key="2">
    <source>
        <dbReference type="EMBL" id="MDR6592802.1"/>
    </source>
</evidence>
<organism evidence="2 3">
    <name type="scientific">Saccharothrix longispora</name>
    <dbReference type="NCBI Taxonomy" id="33920"/>
    <lineage>
        <taxon>Bacteria</taxon>
        <taxon>Bacillati</taxon>
        <taxon>Actinomycetota</taxon>
        <taxon>Actinomycetes</taxon>
        <taxon>Pseudonocardiales</taxon>
        <taxon>Pseudonocardiaceae</taxon>
        <taxon>Saccharothrix</taxon>
    </lineage>
</organism>
<comment type="caution">
    <text evidence="2">The sequence shown here is derived from an EMBL/GenBank/DDBJ whole genome shotgun (WGS) entry which is preliminary data.</text>
</comment>
<feature type="region of interest" description="Disordered" evidence="1">
    <location>
        <begin position="1"/>
        <end position="88"/>
    </location>
</feature>
<name>A0ABU1PQ62_9PSEU</name>
<feature type="compositionally biased region" description="Acidic residues" evidence="1">
    <location>
        <begin position="39"/>
        <end position="49"/>
    </location>
</feature>
<accession>A0ABU1PQ62</accession>
<gene>
    <name evidence="2" type="ORF">J2S66_001186</name>
</gene>
<proteinExistence type="predicted"/>
<evidence type="ECO:0000256" key="1">
    <source>
        <dbReference type="SAM" id="MobiDB-lite"/>
    </source>
</evidence>
<reference evidence="2 3" key="1">
    <citation type="submission" date="2023-07" db="EMBL/GenBank/DDBJ databases">
        <title>Sequencing the genomes of 1000 actinobacteria strains.</title>
        <authorList>
            <person name="Klenk H.-P."/>
        </authorList>
    </citation>
    <scope>NUCLEOTIDE SEQUENCE [LARGE SCALE GENOMIC DNA]</scope>
    <source>
        <strain evidence="2 3">DSM 43749</strain>
    </source>
</reference>
<dbReference type="EMBL" id="JAVDSG010000001">
    <property type="protein sequence ID" value="MDR6592802.1"/>
    <property type="molecule type" value="Genomic_DNA"/>
</dbReference>
<sequence>MTDEENPVTTDGGDGTRHVRMPVPPGGDADRHPGSPDLGDPDPGADADDPATSSGHPHSGRRHRVDGDEGLPGESAREEGTVSPPGER</sequence>
<dbReference type="Proteomes" id="UP001268819">
    <property type="component" value="Unassembled WGS sequence"/>
</dbReference>
<evidence type="ECO:0000313" key="3">
    <source>
        <dbReference type="Proteomes" id="UP001268819"/>
    </source>
</evidence>
<protein>
    <submittedName>
        <fullName evidence="2">Uncharacterized protein</fullName>
    </submittedName>
</protein>